<evidence type="ECO:0000259" key="1">
    <source>
        <dbReference type="Pfam" id="PF18795"/>
    </source>
</evidence>
<dbReference type="Proteomes" id="UP000285326">
    <property type="component" value="Unassembled WGS sequence"/>
</dbReference>
<name>A0A420IVB0_9PEZI</name>
<gene>
    <name evidence="2" type="ORF">GcM1_211032</name>
</gene>
<dbReference type="InterPro" id="IPR041335">
    <property type="entry name" value="HSM3_N"/>
</dbReference>
<comment type="caution">
    <text evidence="2">The sequence shown here is derived from an EMBL/GenBank/DDBJ whole genome shotgun (WGS) entry which is preliminary data.</text>
</comment>
<protein>
    <recommendedName>
        <fullName evidence="1">DNA mismatch repair protein HSM3 N-terminal domain-containing protein</fullName>
    </recommendedName>
</protein>
<dbReference type="EMBL" id="MCBS01021156">
    <property type="protein sequence ID" value="RKF78442.1"/>
    <property type="molecule type" value="Genomic_DNA"/>
</dbReference>
<dbReference type="AlphaFoldDB" id="A0A420IVB0"/>
<feature type="domain" description="DNA mismatch repair protein HSM3 N-terminal" evidence="1">
    <location>
        <begin position="23"/>
        <end position="117"/>
    </location>
</feature>
<dbReference type="Pfam" id="PF18795">
    <property type="entry name" value="HSM3_N"/>
    <property type="match status" value="1"/>
</dbReference>
<evidence type="ECO:0000313" key="3">
    <source>
        <dbReference type="Proteomes" id="UP000285326"/>
    </source>
</evidence>
<proteinExistence type="predicted"/>
<evidence type="ECO:0000313" key="2">
    <source>
        <dbReference type="EMBL" id="RKF78442.1"/>
    </source>
</evidence>
<dbReference type="Gene3D" id="1.25.10.50">
    <property type="match status" value="1"/>
</dbReference>
<organism evidence="2 3">
    <name type="scientific">Golovinomyces cichoracearum</name>
    <dbReference type="NCBI Taxonomy" id="62708"/>
    <lineage>
        <taxon>Eukaryota</taxon>
        <taxon>Fungi</taxon>
        <taxon>Dikarya</taxon>
        <taxon>Ascomycota</taxon>
        <taxon>Pezizomycotina</taxon>
        <taxon>Leotiomycetes</taxon>
        <taxon>Erysiphales</taxon>
        <taxon>Erysiphaceae</taxon>
        <taxon>Golovinomyces</taxon>
    </lineage>
</organism>
<reference evidence="2 3" key="1">
    <citation type="journal article" date="2018" name="BMC Genomics">
        <title>Comparative genome analyses reveal sequence features reflecting distinct modes of host-adaptation between dicot and monocot powdery mildew.</title>
        <authorList>
            <person name="Wu Y."/>
            <person name="Ma X."/>
            <person name="Pan Z."/>
            <person name="Kale S.D."/>
            <person name="Song Y."/>
            <person name="King H."/>
            <person name="Zhang Q."/>
            <person name="Presley C."/>
            <person name="Deng X."/>
            <person name="Wei C.I."/>
            <person name="Xiao S."/>
        </authorList>
    </citation>
    <scope>NUCLEOTIDE SEQUENCE [LARGE SCALE GENOMIC DNA]</scope>
    <source>
        <strain evidence="2">UMSG1</strain>
    </source>
</reference>
<sequence length="356" mass="39448">MDTSSITGLDRLEDHLTAILKDPETHLDENLIDKVQLQLTAEEVLSTVAAKLLPLLTKILPSYPHNPKYLIELSTKLLRPAQFTEILNFVSVEDLLTALESKFPSAVLLGISAISKASWAPSHTAILSTLKPIVHAFIRTWLSSPDVEVGEAATRTLGDLLEMDCDCRKEPSADLLSRIRNPYTSMDVPSGQGLLWRRIFQDQDIYFLLYTLCTTNTEESEKNHEDKRQKSLAQGRLLRLLPRLATLNFQIISCSQCPVVEQSRGIRPEGILSFAATEMVNKKDLLMHITLIIFFGELLSLMSKLTLSPSTLDVLGALVNRVASEDISLKESLKATASASETSPELVDLLSKLAIV</sequence>
<accession>A0A420IVB0</accession>